<dbReference type="STRING" id="1617426.TR69_WS6001000801"/>
<dbReference type="SUPFAM" id="SSF47384">
    <property type="entry name" value="Homodimeric domain of signal transducing histidine kinase"/>
    <property type="match status" value="1"/>
</dbReference>
<dbReference type="Pfam" id="PF13492">
    <property type="entry name" value="GAF_3"/>
    <property type="match status" value="1"/>
</dbReference>
<keyword evidence="6" id="KW-0902">Two-component regulatory system</keyword>
<dbReference type="SMART" id="SM00388">
    <property type="entry name" value="HisKA"/>
    <property type="match status" value="1"/>
</dbReference>
<dbReference type="SMART" id="SM00387">
    <property type="entry name" value="HATPase_c"/>
    <property type="match status" value="1"/>
</dbReference>
<dbReference type="InterPro" id="IPR005467">
    <property type="entry name" value="His_kinase_dom"/>
</dbReference>
<reference evidence="8 9" key="1">
    <citation type="submission" date="2015-02" db="EMBL/GenBank/DDBJ databases">
        <title>Improved understanding of the partial-nitritation anammox process through 23 genomes representing the majority of the microbial community.</title>
        <authorList>
            <person name="Speth D.R."/>
            <person name="In T Zandt M."/>
            <person name="Guerrero Cruz S."/>
            <person name="Jetten M.S."/>
            <person name="Dutilh B.E."/>
        </authorList>
    </citation>
    <scope>NUCLEOTIDE SEQUENCE [LARGE SCALE GENOMIC DNA]</scope>
    <source>
        <strain evidence="8">OLB20</strain>
    </source>
</reference>
<evidence type="ECO:0000313" key="8">
    <source>
        <dbReference type="EMBL" id="KXK26780.1"/>
    </source>
</evidence>
<evidence type="ECO:0000259" key="7">
    <source>
        <dbReference type="PROSITE" id="PS50109"/>
    </source>
</evidence>
<dbReference type="Gene3D" id="1.10.287.130">
    <property type="match status" value="1"/>
</dbReference>
<dbReference type="Pfam" id="PF00512">
    <property type="entry name" value="HisKA"/>
    <property type="match status" value="1"/>
</dbReference>
<protein>
    <recommendedName>
        <fullName evidence="2">histidine kinase</fullName>
        <ecNumber evidence="2">2.7.13.3</ecNumber>
    </recommendedName>
</protein>
<sequence>MIFGNRKKKPAGTPARKLLDANLLASQLDAVQAVSSVLIKQTDLDETLSVIVNQLGEKLHYINPVIYLLNDSRSSISVRKVNVPKAIVALTNRIVGKSVYDVNFDLDSNNTLAKAIRSSEIQISDDFSEVFHPYLNSFAAKTIQTALNIKRVIISPIKVDDVPIGCLSIGSRSDEVESSEITTLQTFSAQISIAIYNSQQFENIAQQKNNLESLFNLTSSISQTLDPNKVTQTAVNTIPMNDELVGITVSTYDPDTKLIVPQATTQGDLARRAEEVIGSFKQYALDLSNPDHRSNMIVQTIKDGTPKESDHLSSVVSPVMPKALVDGLNRLLKINKVIAYPLQSRGEPIGVIVFYMRLKEENAFTPEKQQLFETYASQISIALENALLYTQSEEITQNLREARRRERDMVDVMGHELRTPISIVRNALLTLEKDYQEDNKVEDQEKLGKYLSMAIESTKREVRLIETMLSATKVEGNKIQLDFGKVDMLDVIDDAIEALKPLADDKNLPIVYARPQVDYFAYADRVRTQEIMDNILSNGIKYTASGEVRISIRKDKGKIWVDVSDTGIGLHEEDKAQLGKKFFRAKAMFSDKPGVVQPSGTGLGLFVTFNLIELMNGDKTIKSEPGNGSVFSFGLPEFTGQKEQHLQEAMLGKTSKPADARSD</sequence>
<dbReference type="EC" id="2.7.13.3" evidence="2"/>
<evidence type="ECO:0000256" key="4">
    <source>
        <dbReference type="ARBA" id="ARBA00022679"/>
    </source>
</evidence>
<evidence type="ECO:0000256" key="2">
    <source>
        <dbReference type="ARBA" id="ARBA00012438"/>
    </source>
</evidence>
<accession>A0A136LYN3</accession>
<dbReference type="Proteomes" id="UP000070457">
    <property type="component" value="Unassembled WGS sequence"/>
</dbReference>
<dbReference type="InterPro" id="IPR036890">
    <property type="entry name" value="HATPase_C_sf"/>
</dbReference>
<evidence type="ECO:0000256" key="1">
    <source>
        <dbReference type="ARBA" id="ARBA00000085"/>
    </source>
</evidence>
<gene>
    <name evidence="8" type="primary">phoR_2</name>
    <name evidence="8" type="ORF">TR69_WS6001000801</name>
</gene>
<dbReference type="GO" id="GO:0000155">
    <property type="term" value="F:phosphorelay sensor kinase activity"/>
    <property type="evidence" value="ECO:0007669"/>
    <property type="project" value="InterPro"/>
</dbReference>
<evidence type="ECO:0000256" key="3">
    <source>
        <dbReference type="ARBA" id="ARBA00022553"/>
    </source>
</evidence>
<dbReference type="PRINTS" id="PR00344">
    <property type="entry name" value="BCTRLSENSOR"/>
</dbReference>
<dbReference type="Pfam" id="PF01590">
    <property type="entry name" value="GAF"/>
    <property type="match status" value="1"/>
</dbReference>
<dbReference type="InterPro" id="IPR003661">
    <property type="entry name" value="HisK_dim/P_dom"/>
</dbReference>
<dbReference type="CDD" id="cd00082">
    <property type="entry name" value="HisKA"/>
    <property type="match status" value="1"/>
</dbReference>
<dbReference type="SUPFAM" id="SSF55781">
    <property type="entry name" value="GAF domain-like"/>
    <property type="match status" value="2"/>
</dbReference>
<dbReference type="Gene3D" id="3.30.450.40">
    <property type="match status" value="2"/>
</dbReference>
<dbReference type="SUPFAM" id="SSF55874">
    <property type="entry name" value="ATPase domain of HSP90 chaperone/DNA topoisomerase II/histidine kinase"/>
    <property type="match status" value="1"/>
</dbReference>
<organism evidence="8 9">
    <name type="scientific">candidate division WS6 bacterium OLB20</name>
    <dbReference type="NCBI Taxonomy" id="1617426"/>
    <lineage>
        <taxon>Bacteria</taxon>
        <taxon>Candidatus Dojkabacteria</taxon>
    </lineage>
</organism>
<evidence type="ECO:0000256" key="5">
    <source>
        <dbReference type="ARBA" id="ARBA00022777"/>
    </source>
</evidence>
<dbReference type="PROSITE" id="PS50109">
    <property type="entry name" value="HIS_KIN"/>
    <property type="match status" value="1"/>
</dbReference>
<comment type="catalytic activity">
    <reaction evidence="1">
        <text>ATP + protein L-histidine = ADP + protein N-phospho-L-histidine.</text>
        <dbReference type="EC" id="2.7.13.3"/>
    </reaction>
</comment>
<dbReference type="InterPro" id="IPR003594">
    <property type="entry name" value="HATPase_dom"/>
</dbReference>
<dbReference type="PANTHER" id="PTHR43711:SF1">
    <property type="entry name" value="HISTIDINE KINASE 1"/>
    <property type="match status" value="1"/>
</dbReference>
<dbReference type="InterPro" id="IPR036097">
    <property type="entry name" value="HisK_dim/P_sf"/>
</dbReference>
<keyword evidence="5" id="KW-0418">Kinase</keyword>
<dbReference type="EMBL" id="JYNZ01000003">
    <property type="protein sequence ID" value="KXK26780.1"/>
    <property type="molecule type" value="Genomic_DNA"/>
</dbReference>
<feature type="domain" description="Histidine kinase" evidence="7">
    <location>
        <begin position="412"/>
        <end position="639"/>
    </location>
</feature>
<dbReference type="SMART" id="SM00065">
    <property type="entry name" value="GAF"/>
    <property type="match status" value="2"/>
</dbReference>
<keyword evidence="4 8" id="KW-0808">Transferase</keyword>
<dbReference type="Gene3D" id="3.30.565.10">
    <property type="entry name" value="Histidine kinase-like ATPase, C-terminal domain"/>
    <property type="match status" value="1"/>
</dbReference>
<dbReference type="InterPro" id="IPR050736">
    <property type="entry name" value="Sensor_HK_Regulatory"/>
</dbReference>
<dbReference type="InterPro" id="IPR029016">
    <property type="entry name" value="GAF-like_dom_sf"/>
</dbReference>
<dbReference type="InterPro" id="IPR003018">
    <property type="entry name" value="GAF"/>
</dbReference>
<comment type="caution">
    <text evidence="8">The sequence shown here is derived from an EMBL/GenBank/DDBJ whole genome shotgun (WGS) entry which is preliminary data.</text>
</comment>
<dbReference type="InterPro" id="IPR004358">
    <property type="entry name" value="Sig_transdc_His_kin-like_C"/>
</dbReference>
<dbReference type="PANTHER" id="PTHR43711">
    <property type="entry name" value="TWO-COMPONENT HISTIDINE KINASE"/>
    <property type="match status" value="1"/>
</dbReference>
<proteinExistence type="predicted"/>
<name>A0A136LYN3_9BACT</name>
<evidence type="ECO:0000313" key="9">
    <source>
        <dbReference type="Proteomes" id="UP000070457"/>
    </source>
</evidence>
<keyword evidence="3" id="KW-0597">Phosphoprotein</keyword>
<dbReference type="AlphaFoldDB" id="A0A136LYN3"/>
<dbReference type="Pfam" id="PF02518">
    <property type="entry name" value="HATPase_c"/>
    <property type="match status" value="1"/>
</dbReference>
<evidence type="ECO:0000256" key="6">
    <source>
        <dbReference type="ARBA" id="ARBA00023012"/>
    </source>
</evidence>